<protein>
    <submittedName>
        <fullName evidence="1">Uncharacterized protein</fullName>
    </submittedName>
</protein>
<dbReference type="EMBL" id="SRXW01000034">
    <property type="protein sequence ID" value="TGY86767.1"/>
    <property type="molecule type" value="Genomic_DNA"/>
</dbReference>
<reference evidence="1 2" key="1">
    <citation type="journal article" date="2017" name="Int. J. Syst. Evol. Microbiol.">
        <title>Marinicauda algicola sp. nov., isolated from a marine red alga Rhodosorus marinus.</title>
        <authorList>
            <person name="Jeong S.E."/>
            <person name="Jeon S.H."/>
            <person name="Chun B.H."/>
            <person name="Kim D.W."/>
            <person name="Jeon C.O."/>
        </authorList>
    </citation>
    <scope>NUCLEOTIDE SEQUENCE [LARGE SCALE GENOMIC DNA]</scope>
    <source>
        <strain evidence="1 2">JCM 31718</strain>
    </source>
</reference>
<dbReference type="AlphaFoldDB" id="A0A4S2GUL4"/>
<accession>A0A4S2GUL4</accession>
<dbReference type="RefSeq" id="WP_135997634.1">
    <property type="nucleotide sequence ID" value="NZ_SRXW01000034.1"/>
</dbReference>
<name>A0A4S2GUL4_9PROT</name>
<dbReference type="Proteomes" id="UP000308054">
    <property type="component" value="Unassembled WGS sequence"/>
</dbReference>
<comment type="caution">
    <text evidence="1">The sequence shown here is derived from an EMBL/GenBank/DDBJ whole genome shotgun (WGS) entry which is preliminary data.</text>
</comment>
<dbReference type="OrthoDB" id="7634778at2"/>
<keyword evidence="2" id="KW-1185">Reference proteome</keyword>
<evidence type="ECO:0000313" key="2">
    <source>
        <dbReference type="Proteomes" id="UP000308054"/>
    </source>
</evidence>
<evidence type="ECO:0000313" key="1">
    <source>
        <dbReference type="EMBL" id="TGY86767.1"/>
    </source>
</evidence>
<proteinExistence type="predicted"/>
<gene>
    <name evidence="1" type="ORF">E5163_16665</name>
</gene>
<feature type="non-terminal residue" evidence="1">
    <location>
        <position position="80"/>
    </location>
</feature>
<sequence length="80" mass="8307">MLLRRVAVLALTSIVLIGTAALVVEPPRSGARVELQTGAVTLAVGGPGKLIALSPDTSCWRRGCPPFSIRARLFSAPPEG</sequence>
<organism evidence="1 2">
    <name type="scientific">Marinicauda algicola</name>
    <dbReference type="NCBI Taxonomy" id="2029849"/>
    <lineage>
        <taxon>Bacteria</taxon>
        <taxon>Pseudomonadati</taxon>
        <taxon>Pseudomonadota</taxon>
        <taxon>Alphaproteobacteria</taxon>
        <taxon>Maricaulales</taxon>
        <taxon>Maricaulaceae</taxon>
        <taxon>Marinicauda</taxon>
    </lineage>
</organism>